<dbReference type="InterPro" id="IPR011010">
    <property type="entry name" value="DNA_brk_join_enz"/>
</dbReference>
<dbReference type="SUPFAM" id="SSF56349">
    <property type="entry name" value="DNA breaking-rejoining enzymes"/>
    <property type="match status" value="1"/>
</dbReference>
<dbReference type="AlphaFoldDB" id="A0AAV8V7S2"/>
<protein>
    <submittedName>
        <fullName evidence="2">Uncharacterized protein</fullName>
    </submittedName>
</protein>
<proteinExistence type="predicted"/>
<dbReference type="Proteomes" id="UP001159042">
    <property type="component" value="Unassembled WGS sequence"/>
</dbReference>
<dbReference type="GO" id="GO:0003677">
    <property type="term" value="F:DNA binding"/>
    <property type="evidence" value="ECO:0007669"/>
    <property type="project" value="InterPro"/>
</dbReference>
<evidence type="ECO:0000256" key="1">
    <source>
        <dbReference type="SAM" id="MobiDB-lite"/>
    </source>
</evidence>
<evidence type="ECO:0000313" key="3">
    <source>
        <dbReference type="Proteomes" id="UP001159042"/>
    </source>
</evidence>
<organism evidence="2 3">
    <name type="scientific">Exocentrus adspersus</name>
    <dbReference type="NCBI Taxonomy" id="1586481"/>
    <lineage>
        <taxon>Eukaryota</taxon>
        <taxon>Metazoa</taxon>
        <taxon>Ecdysozoa</taxon>
        <taxon>Arthropoda</taxon>
        <taxon>Hexapoda</taxon>
        <taxon>Insecta</taxon>
        <taxon>Pterygota</taxon>
        <taxon>Neoptera</taxon>
        <taxon>Endopterygota</taxon>
        <taxon>Coleoptera</taxon>
        <taxon>Polyphaga</taxon>
        <taxon>Cucujiformia</taxon>
        <taxon>Chrysomeloidea</taxon>
        <taxon>Cerambycidae</taxon>
        <taxon>Lamiinae</taxon>
        <taxon>Acanthocinini</taxon>
        <taxon>Exocentrus</taxon>
    </lineage>
</organism>
<accession>A0AAV8V7S2</accession>
<dbReference type="EMBL" id="JANEYG010000330">
    <property type="protein sequence ID" value="KAJ8910247.1"/>
    <property type="molecule type" value="Genomic_DNA"/>
</dbReference>
<name>A0AAV8V7S2_9CUCU</name>
<feature type="compositionally biased region" description="Basic and acidic residues" evidence="1">
    <location>
        <begin position="24"/>
        <end position="44"/>
    </location>
</feature>
<sequence>MQADDLEESLGKDSAVFTSNDMTFNERDTSSPETKEEPLGDDSKYVPTRRKALNLLPTKSRQRYEKEYTDFKKWMERNCVRKITEDAVLVYFSNRAKTLKPSSLWSKHSMLRTCINIKQNTDIKYPKLIAFLKRQASGYKPKKSLTFEREVNKFLAEAPNEVYLSMKVVLLFALCGGCRCDELLKKIINII</sequence>
<keyword evidence="3" id="KW-1185">Reference proteome</keyword>
<reference evidence="2 3" key="1">
    <citation type="journal article" date="2023" name="Insect Mol. Biol.">
        <title>Genome sequencing provides insights into the evolution of gene families encoding plant cell wall-degrading enzymes in longhorned beetles.</title>
        <authorList>
            <person name="Shin N.R."/>
            <person name="Okamura Y."/>
            <person name="Kirsch R."/>
            <person name="Pauchet Y."/>
        </authorList>
    </citation>
    <scope>NUCLEOTIDE SEQUENCE [LARGE SCALE GENOMIC DNA]</scope>
    <source>
        <strain evidence="2">EAD_L_NR</strain>
    </source>
</reference>
<comment type="caution">
    <text evidence="2">The sequence shown here is derived from an EMBL/GenBank/DDBJ whole genome shotgun (WGS) entry which is preliminary data.</text>
</comment>
<evidence type="ECO:0000313" key="2">
    <source>
        <dbReference type="EMBL" id="KAJ8910247.1"/>
    </source>
</evidence>
<feature type="region of interest" description="Disordered" evidence="1">
    <location>
        <begin position="1"/>
        <end position="45"/>
    </location>
</feature>
<gene>
    <name evidence="2" type="ORF">NQ315_014456</name>
</gene>